<dbReference type="AlphaFoldDB" id="A0AAN8Z6F3"/>
<dbReference type="Proteomes" id="UP001370490">
    <property type="component" value="Unassembled WGS sequence"/>
</dbReference>
<reference evidence="2 3" key="1">
    <citation type="submission" date="2023-12" db="EMBL/GenBank/DDBJ databases">
        <title>A high-quality genome assembly for Dillenia turbinata (Dilleniales).</title>
        <authorList>
            <person name="Chanderbali A."/>
        </authorList>
    </citation>
    <scope>NUCLEOTIDE SEQUENCE [LARGE SCALE GENOMIC DNA]</scope>
    <source>
        <strain evidence="2">LSX21</strain>
        <tissue evidence="2">Leaf</tissue>
    </source>
</reference>
<gene>
    <name evidence="2" type="ORF">RJ641_006805</name>
</gene>
<keyword evidence="3" id="KW-1185">Reference proteome</keyword>
<evidence type="ECO:0000313" key="2">
    <source>
        <dbReference type="EMBL" id="KAK6928214.1"/>
    </source>
</evidence>
<dbReference type="EMBL" id="JBAMMX010000014">
    <property type="protein sequence ID" value="KAK6928214.1"/>
    <property type="molecule type" value="Genomic_DNA"/>
</dbReference>
<evidence type="ECO:0000313" key="3">
    <source>
        <dbReference type="Proteomes" id="UP001370490"/>
    </source>
</evidence>
<comment type="caution">
    <text evidence="2">The sequence shown here is derived from an EMBL/GenBank/DDBJ whole genome shotgun (WGS) entry which is preliminary data.</text>
</comment>
<accession>A0AAN8Z6F3</accession>
<protein>
    <submittedName>
        <fullName evidence="2">Uncharacterized protein</fullName>
    </submittedName>
</protein>
<organism evidence="2 3">
    <name type="scientific">Dillenia turbinata</name>
    <dbReference type="NCBI Taxonomy" id="194707"/>
    <lineage>
        <taxon>Eukaryota</taxon>
        <taxon>Viridiplantae</taxon>
        <taxon>Streptophyta</taxon>
        <taxon>Embryophyta</taxon>
        <taxon>Tracheophyta</taxon>
        <taxon>Spermatophyta</taxon>
        <taxon>Magnoliopsida</taxon>
        <taxon>eudicotyledons</taxon>
        <taxon>Gunneridae</taxon>
        <taxon>Pentapetalae</taxon>
        <taxon>Dilleniales</taxon>
        <taxon>Dilleniaceae</taxon>
        <taxon>Dillenia</taxon>
    </lineage>
</organism>
<feature type="compositionally biased region" description="Basic and acidic residues" evidence="1">
    <location>
        <begin position="21"/>
        <end position="30"/>
    </location>
</feature>
<sequence length="93" mass="10028">MVRKDVSQESSIGVDSMLLLGKDRVENDQNHDEDEDQESGASSEEFVESPKSVVVVSDGIPEPAPGATDAEVEALKPFNVKRPTTDVVDCLIV</sequence>
<name>A0AAN8Z6F3_9MAGN</name>
<evidence type="ECO:0000256" key="1">
    <source>
        <dbReference type="SAM" id="MobiDB-lite"/>
    </source>
</evidence>
<proteinExistence type="predicted"/>
<feature type="region of interest" description="Disordered" evidence="1">
    <location>
        <begin position="1"/>
        <end position="68"/>
    </location>
</feature>